<dbReference type="InterPro" id="IPR032675">
    <property type="entry name" value="LRR_dom_sf"/>
</dbReference>
<sequence>DYETNDCLSKLPNQVLGLILSFLTIKEAVQTCILSHRWMCLRKYVPKLNFEDSRAMKRIKVSMSKDEIVDWERCCFISFVNRVLEQSLGDIDEMRIKFDLDNLCKFDIDKWVNFATARELNKLELDFFPALLIYRRRPGNKSFLPPKYLYTVDFKPTLKSLHLNYVNVSNETVTLLLDSCQLLENLWLEFSEILTSVTSASLSLPLKHLTVLYCFKMQTIDVSAPKLLSLTYFGDPIEFNIRSASSFLELSVGGDRHVKVAYAFEPLAIYLSQLKYLQLRMRFIHGNNLAIEHSPAFPDLKHLELYVLADFNESLLGWIPLIKACPILQKLTLKASHPSLPFAHAFGQPSWEFHKREGCPLRCLKTLEVFGYYGSRLDDELITYVLANSVILSEVILDVTSLWSMELNEDAAIRARKLGDKVPNGAKLVIKRSSSEEIWSLIT</sequence>
<protein>
    <recommendedName>
        <fullName evidence="1">At1g61320/AtMIF1 LRR domain-containing protein</fullName>
    </recommendedName>
</protein>
<proteinExistence type="predicted"/>
<dbReference type="Pfam" id="PF23622">
    <property type="entry name" value="LRR_At1g61320_AtMIF1"/>
    <property type="match status" value="1"/>
</dbReference>
<name>A0A803LKQ2_CHEQI</name>
<accession>A0A803LKQ2</accession>
<keyword evidence="3" id="KW-1185">Reference proteome</keyword>
<dbReference type="OMA" id="GPRTYIL"/>
<reference evidence="2" key="2">
    <citation type="submission" date="2021-03" db="UniProtKB">
        <authorList>
            <consortium name="EnsemblPlants"/>
        </authorList>
    </citation>
    <scope>IDENTIFICATION</scope>
</reference>
<evidence type="ECO:0000313" key="2">
    <source>
        <dbReference type="EnsemblPlants" id="AUR62014549-RA:cds"/>
    </source>
</evidence>
<dbReference type="SUPFAM" id="SSF52047">
    <property type="entry name" value="RNI-like"/>
    <property type="match status" value="1"/>
</dbReference>
<dbReference type="InterPro" id="IPR053772">
    <property type="entry name" value="At1g61320/At1g61330-like"/>
</dbReference>
<dbReference type="Gramene" id="AUR62014549-RA">
    <property type="protein sequence ID" value="AUR62014549-RA:cds"/>
    <property type="gene ID" value="AUR62014549"/>
</dbReference>
<dbReference type="InterPro" id="IPR036047">
    <property type="entry name" value="F-box-like_dom_sf"/>
</dbReference>
<dbReference type="PANTHER" id="PTHR34145">
    <property type="entry name" value="OS02G0105600 PROTEIN"/>
    <property type="match status" value="1"/>
</dbReference>
<feature type="domain" description="At1g61320/AtMIF1 LRR" evidence="1">
    <location>
        <begin position="153"/>
        <end position="402"/>
    </location>
</feature>
<evidence type="ECO:0000259" key="1">
    <source>
        <dbReference type="Pfam" id="PF23622"/>
    </source>
</evidence>
<evidence type="ECO:0000313" key="3">
    <source>
        <dbReference type="Proteomes" id="UP000596660"/>
    </source>
</evidence>
<dbReference type="Proteomes" id="UP000596660">
    <property type="component" value="Unplaced"/>
</dbReference>
<dbReference type="EnsemblPlants" id="AUR62014549-RA">
    <property type="protein sequence ID" value="AUR62014549-RA:cds"/>
    <property type="gene ID" value="AUR62014549"/>
</dbReference>
<organism evidence="2 3">
    <name type="scientific">Chenopodium quinoa</name>
    <name type="common">Quinoa</name>
    <dbReference type="NCBI Taxonomy" id="63459"/>
    <lineage>
        <taxon>Eukaryota</taxon>
        <taxon>Viridiplantae</taxon>
        <taxon>Streptophyta</taxon>
        <taxon>Embryophyta</taxon>
        <taxon>Tracheophyta</taxon>
        <taxon>Spermatophyta</taxon>
        <taxon>Magnoliopsida</taxon>
        <taxon>eudicotyledons</taxon>
        <taxon>Gunneridae</taxon>
        <taxon>Pentapetalae</taxon>
        <taxon>Caryophyllales</taxon>
        <taxon>Chenopodiaceae</taxon>
        <taxon>Chenopodioideae</taxon>
        <taxon>Atripliceae</taxon>
        <taxon>Chenopodium</taxon>
    </lineage>
</organism>
<dbReference type="SUPFAM" id="SSF81383">
    <property type="entry name" value="F-box domain"/>
    <property type="match status" value="1"/>
</dbReference>
<dbReference type="PANTHER" id="PTHR34145:SF68">
    <property type="entry name" value="FBD DOMAIN-CONTAINING PROTEIN"/>
    <property type="match status" value="1"/>
</dbReference>
<dbReference type="InterPro" id="IPR055357">
    <property type="entry name" value="LRR_At1g61320_AtMIF1"/>
</dbReference>
<dbReference type="Gene3D" id="3.80.10.10">
    <property type="entry name" value="Ribonuclease Inhibitor"/>
    <property type="match status" value="1"/>
</dbReference>
<reference evidence="2" key="1">
    <citation type="journal article" date="2017" name="Nature">
        <title>The genome of Chenopodium quinoa.</title>
        <authorList>
            <person name="Jarvis D.E."/>
            <person name="Ho Y.S."/>
            <person name="Lightfoot D.J."/>
            <person name="Schmoeckel S.M."/>
            <person name="Li B."/>
            <person name="Borm T.J.A."/>
            <person name="Ohyanagi H."/>
            <person name="Mineta K."/>
            <person name="Michell C.T."/>
            <person name="Saber N."/>
            <person name="Kharbatia N.M."/>
            <person name="Rupper R.R."/>
            <person name="Sharp A.R."/>
            <person name="Dally N."/>
            <person name="Boughton B.A."/>
            <person name="Woo Y.H."/>
            <person name="Gao G."/>
            <person name="Schijlen E.G.W.M."/>
            <person name="Guo X."/>
            <person name="Momin A.A."/>
            <person name="Negrao S."/>
            <person name="Al-Babili S."/>
            <person name="Gehring C."/>
            <person name="Roessner U."/>
            <person name="Jung C."/>
            <person name="Murphy K."/>
            <person name="Arold S.T."/>
            <person name="Gojobori T."/>
            <person name="van der Linden C.G."/>
            <person name="van Loo E.N."/>
            <person name="Jellen E.N."/>
            <person name="Maughan P.J."/>
            <person name="Tester M."/>
        </authorList>
    </citation>
    <scope>NUCLEOTIDE SEQUENCE [LARGE SCALE GENOMIC DNA]</scope>
    <source>
        <strain evidence="2">cv. PI 614886</strain>
    </source>
</reference>
<dbReference type="AlphaFoldDB" id="A0A803LKQ2"/>